<evidence type="ECO:0000313" key="3">
    <source>
        <dbReference type="Proteomes" id="UP000625316"/>
    </source>
</evidence>
<keyword evidence="1" id="KW-0175">Coiled coil</keyword>
<name>A0A928Z2Y9_9CYAN</name>
<organism evidence="2 3">
    <name type="scientific">Romeriopsis navalis LEGE 11480</name>
    <dbReference type="NCBI Taxonomy" id="2777977"/>
    <lineage>
        <taxon>Bacteria</taxon>
        <taxon>Bacillati</taxon>
        <taxon>Cyanobacteriota</taxon>
        <taxon>Cyanophyceae</taxon>
        <taxon>Leptolyngbyales</taxon>
        <taxon>Leptolyngbyaceae</taxon>
        <taxon>Romeriopsis</taxon>
        <taxon>Romeriopsis navalis</taxon>
    </lineage>
</organism>
<accession>A0A928Z2Y9</accession>
<dbReference type="RefSeq" id="WP_264323463.1">
    <property type="nucleotide sequence ID" value="NZ_JADEXQ010000005.1"/>
</dbReference>
<gene>
    <name evidence="2" type="ORF">IQ266_02555</name>
</gene>
<evidence type="ECO:0000256" key="1">
    <source>
        <dbReference type="SAM" id="Coils"/>
    </source>
</evidence>
<reference evidence="2" key="1">
    <citation type="submission" date="2020-10" db="EMBL/GenBank/DDBJ databases">
        <authorList>
            <person name="Castelo-Branco R."/>
            <person name="Eusebio N."/>
            <person name="Adriana R."/>
            <person name="Vieira A."/>
            <person name="Brugerolle De Fraissinette N."/>
            <person name="Rezende De Castro R."/>
            <person name="Schneider M.P."/>
            <person name="Vasconcelos V."/>
            <person name="Leao P.N."/>
        </authorList>
    </citation>
    <scope>NUCLEOTIDE SEQUENCE</scope>
    <source>
        <strain evidence="2">LEGE 11480</strain>
    </source>
</reference>
<protein>
    <recommendedName>
        <fullName evidence="4">Lipoprotein</fullName>
    </recommendedName>
</protein>
<proteinExistence type="predicted"/>
<dbReference type="Proteomes" id="UP000625316">
    <property type="component" value="Unassembled WGS sequence"/>
</dbReference>
<feature type="coiled-coil region" evidence="1">
    <location>
        <begin position="67"/>
        <end position="94"/>
    </location>
</feature>
<evidence type="ECO:0000313" key="2">
    <source>
        <dbReference type="EMBL" id="MBE9028638.1"/>
    </source>
</evidence>
<evidence type="ECO:0008006" key="4">
    <source>
        <dbReference type="Google" id="ProtNLM"/>
    </source>
</evidence>
<sequence length="164" mass="17799">MQQNQKLTIQSKRRLQGFAWGLVAISIGLLTSCNSSPKIAQCNQLITIINRTSDDLSLIQAGGTVNIQEAAQMANNLEKFVTNLEQNIKEMQTIGVDPALKPLKDQLVTSYQTALKNSKALTTSIKTKNQPAAQTALNQLTAASTDEAKLLKAISNYCQAPDPK</sequence>
<dbReference type="AlphaFoldDB" id="A0A928Z2Y9"/>
<dbReference type="EMBL" id="JADEXQ010000005">
    <property type="protein sequence ID" value="MBE9028638.1"/>
    <property type="molecule type" value="Genomic_DNA"/>
</dbReference>
<comment type="caution">
    <text evidence="2">The sequence shown here is derived from an EMBL/GenBank/DDBJ whole genome shotgun (WGS) entry which is preliminary data.</text>
</comment>
<dbReference type="PROSITE" id="PS51257">
    <property type="entry name" value="PROKAR_LIPOPROTEIN"/>
    <property type="match status" value="1"/>
</dbReference>
<keyword evidence="3" id="KW-1185">Reference proteome</keyword>